<evidence type="ECO:0000256" key="3">
    <source>
        <dbReference type="ARBA" id="ARBA00022553"/>
    </source>
</evidence>
<dbReference type="NCBIfam" id="NF003417">
    <property type="entry name" value="PRK04813.1"/>
    <property type="match status" value="2"/>
</dbReference>
<dbReference type="InterPro" id="IPR023213">
    <property type="entry name" value="CAT-like_dom_sf"/>
</dbReference>
<dbReference type="FunFam" id="1.10.1200.10:FF:000005">
    <property type="entry name" value="Nonribosomal peptide synthetase 1"/>
    <property type="match status" value="1"/>
</dbReference>
<evidence type="ECO:0000256" key="2">
    <source>
        <dbReference type="ARBA" id="ARBA00022450"/>
    </source>
</evidence>
<keyword evidence="4" id="KW-0677">Repeat</keyword>
<dbReference type="InterPro" id="IPR001242">
    <property type="entry name" value="Condensation_dom"/>
</dbReference>
<keyword evidence="5" id="KW-0045">Antibiotic biosynthesis</keyword>
<dbReference type="CDD" id="cd05930">
    <property type="entry name" value="A_NRPS"/>
    <property type="match status" value="1"/>
</dbReference>
<evidence type="ECO:0000313" key="8">
    <source>
        <dbReference type="Proteomes" id="UP000199504"/>
    </source>
</evidence>
<dbReference type="PANTHER" id="PTHR45527">
    <property type="entry name" value="NONRIBOSOMAL PEPTIDE SYNTHETASE"/>
    <property type="match status" value="1"/>
</dbReference>
<dbReference type="InterPro" id="IPR000873">
    <property type="entry name" value="AMP-dep_synth/lig_dom"/>
</dbReference>
<evidence type="ECO:0000259" key="6">
    <source>
        <dbReference type="PROSITE" id="PS50075"/>
    </source>
</evidence>
<dbReference type="Gene3D" id="1.10.1200.10">
    <property type="entry name" value="ACP-like"/>
    <property type="match status" value="2"/>
</dbReference>
<dbReference type="NCBIfam" id="TIGR01720">
    <property type="entry name" value="NRPS-para261"/>
    <property type="match status" value="1"/>
</dbReference>
<dbReference type="Pfam" id="PF00550">
    <property type="entry name" value="PP-binding"/>
    <property type="match status" value="2"/>
</dbReference>
<dbReference type="InterPro" id="IPR010071">
    <property type="entry name" value="AA_adenyl_dom"/>
</dbReference>
<accession>A0A1C4X1A0</accession>
<dbReference type="GO" id="GO:0031177">
    <property type="term" value="F:phosphopantetheine binding"/>
    <property type="evidence" value="ECO:0007669"/>
    <property type="project" value="InterPro"/>
</dbReference>
<dbReference type="Gene3D" id="2.30.38.10">
    <property type="entry name" value="Luciferase, Domain 3"/>
    <property type="match status" value="2"/>
</dbReference>
<dbReference type="NCBIfam" id="TIGR01733">
    <property type="entry name" value="AA-adenyl-dom"/>
    <property type="match status" value="2"/>
</dbReference>
<dbReference type="Gene3D" id="3.40.50.980">
    <property type="match status" value="4"/>
</dbReference>
<gene>
    <name evidence="7" type="ORF">GA0070564_102626</name>
</gene>
<dbReference type="OrthoDB" id="5476914at2"/>
<reference evidence="8" key="1">
    <citation type="submission" date="2016-06" db="EMBL/GenBank/DDBJ databases">
        <authorList>
            <person name="Varghese N."/>
            <person name="Submissions Spin"/>
        </authorList>
    </citation>
    <scope>NUCLEOTIDE SEQUENCE [LARGE SCALE GENOMIC DNA]</scope>
    <source>
        <strain evidence="8">DSM 44830</strain>
    </source>
</reference>
<dbReference type="PROSITE" id="PS50075">
    <property type="entry name" value="CARRIER"/>
    <property type="match status" value="2"/>
</dbReference>
<dbReference type="InterPro" id="IPR020845">
    <property type="entry name" value="AMP-binding_CS"/>
</dbReference>
<dbReference type="Gene3D" id="3.30.559.10">
    <property type="entry name" value="Chloramphenicol acetyltransferase-like domain"/>
    <property type="match status" value="3"/>
</dbReference>
<dbReference type="GO" id="GO:0003824">
    <property type="term" value="F:catalytic activity"/>
    <property type="evidence" value="ECO:0007669"/>
    <property type="project" value="InterPro"/>
</dbReference>
<evidence type="ECO:0000256" key="5">
    <source>
        <dbReference type="ARBA" id="ARBA00023194"/>
    </source>
</evidence>
<dbReference type="Pfam" id="PF00501">
    <property type="entry name" value="AMP-binding"/>
    <property type="match status" value="2"/>
</dbReference>
<dbReference type="SMART" id="SM00823">
    <property type="entry name" value="PKS_PP"/>
    <property type="match status" value="2"/>
</dbReference>
<organism evidence="7 8">
    <name type="scientific">Micromonospora mirobrigensis</name>
    <dbReference type="NCBI Taxonomy" id="262898"/>
    <lineage>
        <taxon>Bacteria</taxon>
        <taxon>Bacillati</taxon>
        <taxon>Actinomycetota</taxon>
        <taxon>Actinomycetes</taxon>
        <taxon>Micromonosporales</taxon>
        <taxon>Micromonosporaceae</taxon>
        <taxon>Micromonospora</taxon>
    </lineage>
</organism>
<dbReference type="GO" id="GO:0005737">
    <property type="term" value="C:cytoplasm"/>
    <property type="evidence" value="ECO:0007669"/>
    <property type="project" value="TreeGrafter"/>
</dbReference>
<dbReference type="SUPFAM" id="SSF47336">
    <property type="entry name" value="ACP-like"/>
    <property type="match status" value="2"/>
</dbReference>
<evidence type="ECO:0000313" key="7">
    <source>
        <dbReference type="EMBL" id="SCF01891.1"/>
    </source>
</evidence>
<dbReference type="PANTHER" id="PTHR45527:SF1">
    <property type="entry name" value="FATTY ACID SYNTHASE"/>
    <property type="match status" value="1"/>
</dbReference>
<dbReference type="InterPro" id="IPR045851">
    <property type="entry name" value="AMP-bd_C_sf"/>
</dbReference>
<feature type="domain" description="Carrier" evidence="6">
    <location>
        <begin position="1578"/>
        <end position="1652"/>
    </location>
</feature>
<dbReference type="RefSeq" id="WP_091606453.1">
    <property type="nucleotide sequence ID" value="NZ_FMCX01000002.1"/>
</dbReference>
<dbReference type="EMBL" id="FMCX01000002">
    <property type="protein sequence ID" value="SCF01891.1"/>
    <property type="molecule type" value="Genomic_DNA"/>
</dbReference>
<dbReference type="GO" id="GO:0008610">
    <property type="term" value="P:lipid biosynthetic process"/>
    <property type="evidence" value="ECO:0007669"/>
    <property type="project" value="UniProtKB-ARBA"/>
</dbReference>
<dbReference type="GO" id="GO:0044550">
    <property type="term" value="P:secondary metabolite biosynthetic process"/>
    <property type="evidence" value="ECO:0007669"/>
    <property type="project" value="TreeGrafter"/>
</dbReference>
<dbReference type="FunFam" id="3.40.50.980:FF:000001">
    <property type="entry name" value="Non-ribosomal peptide synthetase"/>
    <property type="match status" value="2"/>
</dbReference>
<dbReference type="GO" id="GO:0017000">
    <property type="term" value="P:antibiotic biosynthetic process"/>
    <property type="evidence" value="ECO:0007669"/>
    <property type="project" value="UniProtKB-KW"/>
</dbReference>
<proteinExistence type="predicted"/>
<sequence>MRANPHDTVDSLFRAQVAATPQEPAITADGVTLSYTDLDARASAVAAALRRRGFGPETPIGLCAERSVAMMAGLLGIIRAGCAYVPLDPDYPVDRLAFMLTDTAAPVVLTHDGLMNGNGAGVPVLDIDSLPPGEAPPAPADPDNLVYVIYTSGSTGRPKGVLVPHRGVVNRLLWHQRVRPIGPGTTILQKTPISFDVSAWELFWPLVSGARLVLARPGGHRDPAYLAQIIAAERVDIVHFVPSMLAQFVTEPAVANLDCVSDVFCTGEALPPDLADRAAKLMSAQVHNMYGPTETSIEVSAHTWQPGSDGTSVPIGDPIDNVTWYVLDDNFEPVPAGTEGELYIGGVAVTRGYHRRADLTADRFLPDPFAGGGHRMYCTGDVVRALPGGQLDYLGRVDHQVKINGNRIELGEISAVLRGHPAVADAVVVTHSENQHTRLVAYVVGTGDRPLPGRDELESWLSRDLPAYMLPAMYLPLAHIPLTTSGKVDRAALPVPMLTRADLRSPYSPPENPTQRTLTAVWSEVLGLAELGIDDDFFALGGDSISALQIIVRTRDAGLQTTAAQILGLRTVRRLADEVVPTTGAPAVAGHVEDPALAELRNRADIADAYPLTSMQAGMLFHSELSEDSGDYHQQTVIDAVAPVDDEALTAALQDLVDTHPVLRSRVQLEGVADPTQVVLRRFALPVRKIDWRDRPDAERPALFAAFLREDRLASFDLVSAPPVRATLIDFGAHTRLVLSHHHLILDAWSLATLTEQLGVAYAARRAGRRAEIHGVPYRRLTDWLRAQDRGPTEDFWRAYLAGLTEPTAWEVHGSGHDTATDGTIGEVTMDVDGPLLARLRAASRNAGLTASTLAHGFWALLLAVYSGQDEVVFGSTVAGRPADLPAVEDMVGLFINTIPVRACYHGSDTLAGWLNDLQTDLVRMRDHAHAALPDIQAVSDMPRGTPLFDTIVIAQNQPGTGPAAHAAGLRLAETYERTGYPLILMVEEQPDRIRFLLRHQLRAVQPETARRIADHLRTVAEAFAEEPGRLLRDTSVLSRAEHDRLLSINDTVVPGPDDATIHGLFEEQVRRTPNAAALLWGEQTMTYRELNARANRLARHLKGIGVGPESLVGVIVERSPELLVTLLAVLKAQAAYVPLAPDNPAARVRTIMADAGLSHVVSQDQYQTLLTDPPGQVCLLDRDAELIAEQDDTDPPGARHADQLAYVIYTSGSTGRPKGVACHHRGLVNYLRFCADRYAGGRDGGTALFSSVGFDMIVPNLYTPLLLGRPVRLLPEGLDPAQLAAELVRGGPYSFLKMTPGHLELLTQQLTAAEAAGLAGVLAVGADAFPSSALRRWRSLAPDSDILNEYGPTEASVANSVYTPVGDPVDRDLLPIGSPIPHTTMYVLDRNLAPAPVGVPGEIYIGGVCPARGYLHQPGLTAERFLPDPYTGRPGMRMYRTGDRGYQLPDGNVQFQRRLDDQVKIRGYRVETGEIEQHLATHPGVERAIVLARSDQQNRRQLVAYVVGSGTGTDDAGGVPGAGELREFLGRLLPGYLIPSLFVAIDAVPLDANGKVERRALPAPDLVAEPADRGYDAPRDEVEVRVAAIWAAALGLDRVGVHDNYFELGGDSILTIQIMAAARAEGLEITPRLIFRYPTVATLAAHTEPVATASDAAGAEAGDIGGTLPPTPMQAWFLNCDLADAHHYNQSVLLETEIEDPTVIAEALRAVVNRHPALRARFTRTDAGWQQHIEPPGDADLLIHESIADDEELSAVADRVQASLDLTRGPLLRAALVTRRDRPANLIVVVHHLAVDTVSWRFLVEDLAAACDTDGQDAALPAPEVHPGVWAAALKRRADDPTVLALCDRLTVPTGTALPGDPDAGSDLVGAASTVRAELGVKDTRLLLSGAPAARHVQVEDVLLTALARALRDWAGGSVRVDVERHGRDHPLPGIDISRTVGWFTSVVPFAPSIDGDDLGAALDTVKEHLRSMPHGGFDHALLRHLSTSPQADRLRAEQDAEVVFNYHGRVTPPSATGPLRMLAPVCGADRAPGQRRTHPIEIEAEIREDRLLVDWTYPPERLAESSVVTVAERFLDHVNELVRYCVAHPGGHTSSDFPLARLTDDEVRLITSGPGVVEDVYPLTTTQAGMLFQTLLRPDEGVYIDQQNLRLTGAVDLALFERAWREAAGRHAILRTTVDWQSGQEPVQVVWREPELFIRTVDDAAGVAVAERSTGMTLDRVLWKLVLSRSEDAVTGILTYHHLLLDGWSVDLLLRDVMAVYTALLEGRPARLEPATAFRQYVGWLGTLDAVESGRYWATQLHDVTEPTPMPVPAPQAERRGSDYVTLSLTDEQTRTVRAYARGHGLTLASVATAAWATALGHLTDRDDVLFGCTVSGRTAAFPGADRVVGPMLNTLPVRVRLDAGMAVPAWLDDVQAQMVPMQEHENSPLSEVQECTGIPRGVPLFHSIVVTETLSPRVCTGRATLTVAGAVESTEYPLVVNVVDADRLRLELLYDRRWYDAPAAATVAHTFLEVLRALCAGDAETLGEIMVGSMPMPMSIANGQG</sequence>
<dbReference type="Pfam" id="PF13193">
    <property type="entry name" value="AMP-binding_C"/>
    <property type="match status" value="2"/>
</dbReference>
<dbReference type="InterPro" id="IPR010060">
    <property type="entry name" value="NRPS_synth"/>
</dbReference>
<evidence type="ECO:0000256" key="1">
    <source>
        <dbReference type="ARBA" id="ARBA00001957"/>
    </source>
</evidence>
<protein>
    <submittedName>
        <fullName evidence="7">Non-ribosomal peptide synthase domain TIGR01720/amino acid adenylation domain-containing protein</fullName>
    </submittedName>
</protein>
<dbReference type="Gene3D" id="3.30.559.30">
    <property type="entry name" value="Nonribosomal peptide synthetase, condensation domain"/>
    <property type="match status" value="3"/>
</dbReference>
<dbReference type="FunFam" id="3.30.300.30:FF:000015">
    <property type="entry name" value="Nonribosomal peptide synthase SidD"/>
    <property type="match status" value="2"/>
</dbReference>
<dbReference type="SUPFAM" id="SSF56801">
    <property type="entry name" value="Acetyl-CoA synthetase-like"/>
    <property type="match status" value="2"/>
</dbReference>
<dbReference type="CDD" id="cd17646">
    <property type="entry name" value="A_NRPS_AB3403-like"/>
    <property type="match status" value="1"/>
</dbReference>
<dbReference type="Pfam" id="PF00668">
    <property type="entry name" value="Condensation"/>
    <property type="match status" value="3"/>
</dbReference>
<dbReference type="InterPro" id="IPR009081">
    <property type="entry name" value="PP-bd_ACP"/>
</dbReference>
<feature type="domain" description="Carrier" evidence="6">
    <location>
        <begin position="509"/>
        <end position="583"/>
    </location>
</feature>
<dbReference type="SUPFAM" id="SSF52777">
    <property type="entry name" value="CoA-dependent acyltransferases"/>
    <property type="match status" value="6"/>
</dbReference>
<keyword evidence="3" id="KW-0597">Phosphoprotein</keyword>
<name>A0A1C4X1A0_9ACTN</name>
<comment type="cofactor">
    <cofactor evidence="1">
        <name>pantetheine 4'-phosphate</name>
        <dbReference type="ChEBI" id="CHEBI:47942"/>
    </cofactor>
</comment>
<dbReference type="Proteomes" id="UP000199504">
    <property type="component" value="Unassembled WGS sequence"/>
</dbReference>
<dbReference type="Gene3D" id="3.30.300.30">
    <property type="match status" value="2"/>
</dbReference>
<dbReference type="PROSITE" id="PS00455">
    <property type="entry name" value="AMP_BINDING"/>
    <property type="match status" value="2"/>
</dbReference>
<dbReference type="GO" id="GO:0043041">
    <property type="term" value="P:amino acid activation for nonribosomal peptide biosynthetic process"/>
    <property type="evidence" value="ECO:0007669"/>
    <property type="project" value="TreeGrafter"/>
</dbReference>
<dbReference type="InterPro" id="IPR036736">
    <property type="entry name" value="ACP-like_sf"/>
</dbReference>
<keyword evidence="2" id="KW-0596">Phosphopantetheine</keyword>
<dbReference type="FunFam" id="3.40.50.980:FF:000002">
    <property type="entry name" value="Enterobactin synthetase component F"/>
    <property type="match status" value="1"/>
</dbReference>
<dbReference type="STRING" id="262898.GA0070564_102626"/>
<evidence type="ECO:0000256" key="4">
    <source>
        <dbReference type="ARBA" id="ARBA00022737"/>
    </source>
</evidence>
<dbReference type="FunFam" id="3.40.50.12780:FF:000012">
    <property type="entry name" value="Non-ribosomal peptide synthetase"/>
    <property type="match status" value="1"/>
</dbReference>
<keyword evidence="8" id="KW-1185">Reference proteome</keyword>
<dbReference type="InterPro" id="IPR025110">
    <property type="entry name" value="AMP-bd_C"/>
</dbReference>
<dbReference type="InterPro" id="IPR020806">
    <property type="entry name" value="PKS_PP-bd"/>
</dbReference>